<keyword evidence="3" id="KW-0285">Flavoprotein</keyword>
<dbReference type="Proteomes" id="UP000219338">
    <property type="component" value="Unassembled WGS sequence"/>
</dbReference>
<evidence type="ECO:0000259" key="8">
    <source>
        <dbReference type="Pfam" id="PF05199"/>
    </source>
</evidence>
<dbReference type="Gene3D" id="4.10.450.10">
    <property type="entry name" value="Glucose Oxidase, domain 2"/>
    <property type="match status" value="1"/>
</dbReference>
<reference evidence="10" key="1">
    <citation type="journal article" date="2017" name="Nat. Ecol. Evol.">
        <title>Genome expansion and lineage-specific genetic innovations in the forest pathogenic fungi Armillaria.</title>
        <authorList>
            <person name="Sipos G."/>
            <person name="Prasanna A.N."/>
            <person name="Walter M.C."/>
            <person name="O'Connor E."/>
            <person name="Balint B."/>
            <person name="Krizsan K."/>
            <person name="Kiss B."/>
            <person name="Hess J."/>
            <person name="Varga T."/>
            <person name="Slot J."/>
            <person name="Riley R."/>
            <person name="Boka B."/>
            <person name="Rigling D."/>
            <person name="Barry K."/>
            <person name="Lee J."/>
            <person name="Mihaltcheva S."/>
            <person name="LaButti K."/>
            <person name="Lipzen A."/>
            <person name="Waldron R."/>
            <person name="Moloney N.M."/>
            <person name="Sperisen C."/>
            <person name="Kredics L."/>
            <person name="Vagvoelgyi C."/>
            <person name="Patrignani A."/>
            <person name="Fitzpatrick D."/>
            <person name="Nagy I."/>
            <person name="Doyle S."/>
            <person name="Anderson J.B."/>
            <person name="Grigoriev I.V."/>
            <person name="Gueldener U."/>
            <person name="Muensterkoetter M."/>
            <person name="Nagy L.G."/>
        </authorList>
    </citation>
    <scope>NUCLEOTIDE SEQUENCE [LARGE SCALE GENOMIC DNA]</scope>
    <source>
        <strain evidence="10">C18/9</strain>
    </source>
</reference>
<dbReference type="Pfam" id="PF00732">
    <property type="entry name" value="GMC_oxred_N"/>
    <property type="match status" value="1"/>
</dbReference>
<evidence type="ECO:0000256" key="1">
    <source>
        <dbReference type="ARBA" id="ARBA00001974"/>
    </source>
</evidence>
<dbReference type="STRING" id="47428.A0A284R2W1"/>
<evidence type="ECO:0000256" key="5">
    <source>
        <dbReference type="ARBA" id="ARBA00023002"/>
    </source>
</evidence>
<keyword evidence="10" id="KW-1185">Reference proteome</keyword>
<evidence type="ECO:0000256" key="3">
    <source>
        <dbReference type="ARBA" id="ARBA00022630"/>
    </source>
</evidence>
<dbReference type="InterPro" id="IPR027424">
    <property type="entry name" value="Glucose_Oxidase_domain_2"/>
</dbReference>
<dbReference type="Gene3D" id="3.30.560.10">
    <property type="entry name" value="Glucose Oxidase, domain 3"/>
    <property type="match status" value="2"/>
</dbReference>
<dbReference type="Pfam" id="PF05199">
    <property type="entry name" value="GMC_oxred_C"/>
    <property type="match status" value="1"/>
</dbReference>
<feature type="active site" description="Proton donor" evidence="6">
    <location>
        <position position="473"/>
    </location>
</feature>
<organism evidence="9 10">
    <name type="scientific">Armillaria ostoyae</name>
    <name type="common">Armillaria root rot fungus</name>
    <dbReference type="NCBI Taxonomy" id="47428"/>
    <lineage>
        <taxon>Eukaryota</taxon>
        <taxon>Fungi</taxon>
        <taxon>Dikarya</taxon>
        <taxon>Basidiomycota</taxon>
        <taxon>Agaricomycotina</taxon>
        <taxon>Agaricomycetes</taxon>
        <taxon>Agaricomycetidae</taxon>
        <taxon>Agaricales</taxon>
        <taxon>Marasmiineae</taxon>
        <taxon>Physalacriaceae</taxon>
        <taxon>Armillaria</taxon>
    </lineage>
</organism>
<protein>
    <recommendedName>
        <fullName evidence="11">Glucose-methanol-choline oxidoreductase N-terminal domain-containing protein</fullName>
    </recommendedName>
</protein>
<dbReference type="InterPro" id="IPR000172">
    <property type="entry name" value="GMC_OxRdtase_N"/>
</dbReference>
<dbReference type="OMA" id="RFPWQPQ"/>
<dbReference type="PIRSF" id="PIRSF000137">
    <property type="entry name" value="Alcohol_oxidase"/>
    <property type="match status" value="1"/>
</dbReference>
<dbReference type="GO" id="GO:0016614">
    <property type="term" value="F:oxidoreductase activity, acting on CH-OH group of donors"/>
    <property type="evidence" value="ECO:0007669"/>
    <property type="project" value="InterPro"/>
</dbReference>
<evidence type="ECO:0000256" key="2">
    <source>
        <dbReference type="ARBA" id="ARBA00010790"/>
    </source>
</evidence>
<accession>A0A284R2W1</accession>
<evidence type="ECO:0000256" key="4">
    <source>
        <dbReference type="ARBA" id="ARBA00022827"/>
    </source>
</evidence>
<gene>
    <name evidence="9" type="ORF">ARMOST_06377</name>
</gene>
<evidence type="ECO:0000313" key="10">
    <source>
        <dbReference type="Proteomes" id="UP000219338"/>
    </source>
</evidence>
<sequence length="542" mass="60182">MGPLRCRFIPSKSHFHDVALLVVVPNGKAFGRRSRTGRRLSHFCAHIRLHYCWRRHSRMLPFLSEDPDVTVLLIERGSVADTWANGVPLISSDIFKDSIARPLNSLPQALGGTSRVNAMFYTCGVPADFNRWRDMGHPDWSYEKDATIFRQVRNYPQSPRVDFLGSVGEPELFSYNLAHPSTDRLKICPDTIAEQITFSSKVDGRPRAIGVEFGHHDGTGATYFAKASREVVVCCGAIESPQLLLLNGIGPSDHLKQHGIEVIVDNPGVGSNLKDHVDVPVMWNIPLDESIHVVIEKPLQAIFELVKYLISGRGILSDPFVRLAIFLPTRLLNENMEIVASDSTDLDSTLPQNGPDLEIKPMPIYGLDPPPNATTIRVEEGVMNFMVCLLRPKSSGVVHLNSPDPYEKASCDLRMLSDPEDLAVLTKGVRLSINLAEQVRAQGYPIKTYHRPISDSGKDIEAYICSYVRSGYHYTSTCRMDPFGDTHLGVVDDELHVHGVDGLRVCDASVFPDIMAAHTMVPVIMVAEKCADTMKKPYCSSK</sequence>
<dbReference type="SUPFAM" id="SSF54373">
    <property type="entry name" value="FAD-linked reductases, C-terminal domain"/>
    <property type="match status" value="1"/>
</dbReference>
<name>A0A284R2W1_ARMOS</name>
<keyword evidence="5" id="KW-0560">Oxidoreductase</keyword>
<evidence type="ECO:0000313" key="9">
    <source>
        <dbReference type="EMBL" id="SJL03032.1"/>
    </source>
</evidence>
<proteinExistence type="inferred from homology"/>
<feature type="domain" description="Glucose-methanol-choline oxidoreductase C-terminal" evidence="8">
    <location>
        <begin position="392"/>
        <end position="527"/>
    </location>
</feature>
<dbReference type="EMBL" id="FUEG01000004">
    <property type="protein sequence ID" value="SJL03032.1"/>
    <property type="molecule type" value="Genomic_DNA"/>
</dbReference>
<dbReference type="OrthoDB" id="269227at2759"/>
<comment type="cofactor">
    <cofactor evidence="1">
        <name>FAD</name>
        <dbReference type="ChEBI" id="CHEBI:57692"/>
    </cofactor>
</comment>
<dbReference type="SUPFAM" id="SSF51905">
    <property type="entry name" value="FAD/NAD(P)-binding domain"/>
    <property type="match status" value="1"/>
</dbReference>
<dbReference type="AlphaFoldDB" id="A0A284R2W1"/>
<keyword evidence="4" id="KW-0274">FAD</keyword>
<dbReference type="PANTHER" id="PTHR11552">
    <property type="entry name" value="GLUCOSE-METHANOL-CHOLINE GMC OXIDOREDUCTASE"/>
    <property type="match status" value="1"/>
</dbReference>
<evidence type="ECO:0008006" key="11">
    <source>
        <dbReference type="Google" id="ProtNLM"/>
    </source>
</evidence>
<evidence type="ECO:0000256" key="6">
    <source>
        <dbReference type="PIRSR" id="PIRSR000137-1"/>
    </source>
</evidence>
<dbReference type="GO" id="GO:0050660">
    <property type="term" value="F:flavin adenine dinucleotide binding"/>
    <property type="evidence" value="ECO:0007669"/>
    <property type="project" value="InterPro"/>
</dbReference>
<feature type="active site" description="Proton acceptor" evidence="6">
    <location>
        <position position="518"/>
    </location>
</feature>
<comment type="similarity">
    <text evidence="2">Belongs to the GMC oxidoreductase family.</text>
</comment>
<dbReference type="InterPro" id="IPR007867">
    <property type="entry name" value="GMC_OxRtase_C"/>
</dbReference>
<dbReference type="InterPro" id="IPR036188">
    <property type="entry name" value="FAD/NAD-bd_sf"/>
</dbReference>
<dbReference type="InterPro" id="IPR012132">
    <property type="entry name" value="GMC_OxRdtase"/>
</dbReference>
<evidence type="ECO:0000259" key="7">
    <source>
        <dbReference type="Pfam" id="PF00732"/>
    </source>
</evidence>
<dbReference type="PANTHER" id="PTHR11552:SF219">
    <property type="entry name" value="GLUCOSE-METHANOL-CHOLINE OXIDOREDUCTASE N-TERMINAL DOMAIN-CONTAINING PROTEIN"/>
    <property type="match status" value="1"/>
</dbReference>
<dbReference type="Gene3D" id="3.50.50.60">
    <property type="entry name" value="FAD/NAD(P)-binding domain"/>
    <property type="match status" value="2"/>
</dbReference>
<feature type="domain" description="Glucose-methanol-choline oxidoreductase N-terminal" evidence="7">
    <location>
        <begin position="184"/>
        <end position="277"/>
    </location>
</feature>